<evidence type="ECO:0000313" key="2">
    <source>
        <dbReference type="Proteomes" id="UP001500603"/>
    </source>
</evidence>
<dbReference type="Proteomes" id="UP001500603">
    <property type="component" value="Unassembled WGS sequence"/>
</dbReference>
<dbReference type="RefSeq" id="WP_345494442.1">
    <property type="nucleotide sequence ID" value="NZ_BAABJM010000001.1"/>
</dbReference>
<organism evidence="1 2">
    <name type="scientific">Nocardia callitridis</name>
    <dbReference type="NCBI Taxonomy" id="648753"/>
    <lineage>
        <taxon>Bacteria</taxon>
        <taxon>Bacillati</taxon>
        <taxon>Actinomycetota</taxon>
        <taxon>Actinomycetes</taxon>
        <taxon>Mycobacteriales</taxon>
        <taxon>Nocardiaceae</taxon>
        <taxon>Nocardia</taxon>
    </lineage>
</organism>
<keyword evidence="2" id="KW-1185">Reference proteome</keyword>
<protein>
    <recommendedName>
        <fullName evidence="3">DNA-directed RNA polymerase subunit beta</fullName>
    </recommendedName>
</protein>
<proteinExistence type="predicted"/>
<name>A0ABP9K2U0_9NOCA</name>
<dbReference type="EMBL" id="BAABJM010000001">
    <property type="protein sequence ID" value="GAA5048501.1"/>
    <property type="molecule type" value="Genomic_DNA"/>
</dbReference>
<sequence>MDHIPFGDTPLSRCHFYRRVCDLPAVIDPPHLGRIIMPATHVWALMLPGLLGQAIKVEMQSTETELGPIIAHPRSRRWTYLVRPDLPEEDSLFREMFRLNVSIIRSGATIALPSPTDQCVEFRRWVQPPRSFYRPSGLAVLDAIRRCRGVHYRRAALD</sequence>
<evidence type="ECO:0008006" key="3">
    <source>
        <dbReference type="Google" id="ProtNLM"/>
    </source>
</evidence>
<evidence type="ECO:0000313" key="1">
    <source>
        <dbReference type="EMBL" id="GAA5048501.1"/>
    </source>
</evidence>
<gene>
    <name evidence="1" type="ORF">GCM10023318_16330</name>
</gene>
<reference evidence="2" key="1">
    <citation type="journal article" date="2019" name="Int. J. Syst. Evol. Microbiol.">
        <title>The Global Catalogue of Microorganisms (GCM) 10K type strain sequencing project: providing services to taxonomists for standard genome sequencing and annotation.</title>
        <authorList>
            <consortium name="The Broad Institute Genomics Platform"/>
            <consortium name="The Broad Institute Genome Sequencing Center for Infectious Disease"/>
            <person name="Wu L."/>
            <person name="Ma J."/>
        </authorList>
    </citation>
    <scope>NUCLEOTIDE SEQUENCE [LARGE SCALE GENOMIC DNA]</scope>
    <source>
        <strain evidence="2">JCM 18298</strain>
    </source>
</reference>
<comment type="caution">
    <text evidence="1">The sequence shown here is derived from an EMBL/GenBank/DDBJ whole genome shotgun (WGS) entry which is preliminary data.</text>
</comment>
<accession>A0ABP9K2U0</accession>